<evidence type="ECO:0000259" key="1">
    <source>
        <dbReference type="Pfam" id="PF05699"/>
    </source>
</evidence>
<protein>
    <recommendedName>
        <fullName evidence="1">HAT C-terminal dimerisation domain-containing protein</fullName>
    </recommendedName>
</protein>
<feature type="domain" description="HAT C-terminal dimerisation" evidence="1">
    <location>
        <begin position="184"/>
        <end position="228"/>
    </location>
</feature>
<name>A0ABQ9HAV7_9NEOP</name>
<keyword evidence="3" id="KW-1185">Reference proteome</keyword>
<dbReference type="InterPro" id="IPR008906">
    <property type="entry name" value="HATC_C_dom"/>
</dbReference>
<dbReference type="Pfam" id="PF05699">
    <property type="entry name" value="Dimer_Tnp_hAT"/>
    <property type="match status" value="1"/>
</dbReference>
<dbReference type="Proteomes" id="UP001159363">
    <property type="component" value="Chromosome 5"/>
</dbReference>
<reference evidence="2 3" key="1">
    <citation type="submission" date="2023-02" db="EMBL/GenBank/DDBJ databases">
        <title>LHISI_Scaffold_Assembly.</title>
        <authorList>
            <person name="Stuart O.P."/>
            <person name="Cleave R."/>
            <person name="Magrath M.J.L."/>
            <person name="Mikheyev A.S."/>
        </authorList>
    </citation>
    <scope>NUCLEOTIDE SEQUENCE [LARGE SCALE GENOMIC DNA]</scope>
    <source>
        <strain evidence="2">Daus_M_001</strain>
        <tissue evidence="2">Leg muscle</tissue>
    </source>
</reference>
<evidence type="ECO:0000313" key="2">
    <source>
        <dbReference type="EMBL" id="KAJ8881395.1"/>
    </source>
</evidence>
<dbReference type="EMBL" id="JARBHB010000006">
    <property type="protein sequence ID" value="KAJ8881395.1"/>
    <property type="molecule type" value="Genomic_DNA"/>
</dbReference>
<evidence type="ECO:0000313" key="3">
    <source>
        <dbReference type="Proteomes" id="UP001159363"/>
    </source>
</evidence>
<comment type="caution">
    <text evidence="2">The sequence shown here is derived from an EMBL/GenBank/DDBJ whole genome shotgun (WGS) entry which is preliminary data.</text>
</comment>
<organism evidence="2 3">
    <name type="scientific">Dryococelus australis</name>
    <dbReference type="NCBI Taxonomy" id="614101"/>
    <lineage>
        <taxon>Eukaryota</taxon>
        <taxon>Metazoa</taxon>
        <taxon>Ecdysozoa</taxon>
        <taxon>Arthropoda</taxon>
        <taxon>Hexapoda</taxon>
        <taxon>Insecta</taxon>
        <taxon>Pterygota</taxon>
        <taxon>Neoptera</taxon>
        <taxon>Polyneoptera</taxon>
        <taxon>Phasmatodea</taxon>
        <taxon>Verophasmatodea</taxon>
        <taxon>Anareolatae</taxon>
        <taxon>Phasmatidae</taxon>
        <taxon>Eurycanthinae</taxon>
        <taxon>Dryococelus</taxon>
    </lineage>
</organism>
<sequence length="228" mass="25833">MLVKASDPALVSEQVNVCDPTEDILQNANGEMPEIQQESSLPTSSVRVKQVCISCWKVRLAPVRTLRKGLPRNIDVLKIIQSETKDDSEKCDEDGLLRVREVADLFSFLYPRQLMKLSNSDLQKSCEQLTRHYKQYMGSGMYPELLSMRNILTDNQFSPTSKPIYVSQIIVNKDLQEAFADILTAYKLLLTIPVSIATCDRSFCKLKIIKNYLRSTIAQERLSGLAIL</sequence>
<accession>A0ABQ9HAV7</accession>
<proteinExistence type="predicted"/>
<gene>
    <name evidence="2" type="ORF">PR048_017876</name>
</gene>